<sequence>MSPHVHTLARHFLSLAIVFSFASTAFADQGFTLAHHELSGGVHALLGPSGARSYQNHGLNANFGIIDTAEGAVLIDSGASQQGARLLEAEASRLTAKPVRWVINTGAQDHRWLGNDYFRNRGAEVIAHTLTAATQQRNAHAQLDSLRPVLKERLDDTEPVTANRLLEGAHTTLNLGGRQIEVHYFADAHFPGDVVVWLPEERILFAGDHVYVDRLLGILPQSNAETWLSAFEALMALGPDRIVPGHGSVSDLARAQADTGDYLAFIVNGVKPLAEDMVGVDAAVAQLGDAPQFARLANYEELHRGNVSQAYLRLEAAQ</sequence>
<comment type="similarity">
    <text evidence="1">Belongs to the metallo-beta-lactamase superfamily. Class-B beta-lactamase family.</text>
</comment>
<keyword evidence="2" id="KW-0732">Signal</keyword>
<reference evidence="5" key="1">
    <citation type="submission" date="2016-03" db="EMBL/GenBank/DDBJ databases">
        <authorList>
            <person name="Ma C."/>
            <person name="Zhou S."/>
            <person name="Yang G."/>
        </authorList>
    </citation>
    <scope>NUCLEOTIDE SEQUENCE [LARGE SCALE GENOMIC DNA]</scope>
    <source>
        <strain evidence="5">SgZ-1</strain>
    </source>
</reference>
<evidence type="ECO:0000256" key="2">
    <source>
        <dbReference type="SAM" id="SignalP"/>
    </source>
</evidence>
<dbReference type="SMART" id="SM00849">
    <property type="entry name" value="Lactamase_B"/>
    <property type="match status" value="1"/>
</dbReference>
<gene>
    <name evidence="4" type="ORF">AC731_008635</name>
</gene>
<dbReference type="Gene3D" id="3.60.15.10">
    <property type="entry name" value="Ribonuclease Z/Hydroxyacylglutathione hydrolase-like"/>
    <property type="match status" value="1"/>
</dbReference>
<evidence type="ECO:0000313" key="4">
    <source>
        <dbReference type="EMBL" id="AMO37011.1"/>
    </source>
</evidence>
<dbReference type="InterPro" id="IPR001279">
    <property type="entry name" value="Metallo-B-lactamas"/>
</dbReference>
<keyword evidence="4" id="KW-0378">Hydrolase</keyword>
<dbReference type="PANTHER" id="PTHR42951">
    <property type="entry name" value="METALLO-BETA-LACTAMASE DOMAIN-CONTAINING"/>
    <property type="match status" value="1"/>
</dbReference>
<dbReference type="Proteomes" id="UP000036902">
    <property type="component" value="Chromosome"/>
</dbReference>
<dbReference type="STRING" id="1134435.AC731_008635"/>
<evidence type="ECO:0000313" key="5">
    <source>
        <dbReference type="Proteomes" id="UP000036902"/>
    </source>
</evidence>
<dbReference type="GO" id="GO:0016787">
    <property type="term" value="F:hydrolase activity"/>
    <property type="evidence" value="ECO:0007669"/>
    <property type="project" value="UniProtKB-KW"/>
</dbReference>
<dbReference type="GO" id="GO:0017001">
    <property type="term" value="P:antibiotic catabolic process"/>
    <property type="evidence" value="ECO:0007669"/>
    <property type="project" value="UniProtKB-ARBA"/>
</dbReference>
<dbReference type="InterPro" id="IPR050855">
    <property type="entry name" value="NDM-1-like"/>
</dbReference>
<accession>A0A127K4Z0</accession>
<dbReference type="Pfam" id="PF00753">
    <property type="entry name" value="Lactamase_B"/>
    <property type="match status" value="1"/>
</dbReference>
<dbReference type="EMBL" id="CP014646">
    <property type="protein sequence ID" value="AMO37011.1"/>
    <property type="molecule type" value="Genomic_DNA"/>
</dbReference>
<dbReference type="PANTHER" id="PTHR42951:SF4">
    <property type="entry name" value="ACYL-COENZYME A THIOESTERASE MBLAC2"/>
    <property type="match status" value="1"/>
</dbReference>
<protein>
    <submittedName>
        <fullName evidence="4">MBL fold metallo-hydrolase</fullName>
    </submittedName>
</protein>
<feature type="domain" description="Metallo-beta-lactamase" evidence="3">
    <location>
        <begin position="60"/>
        <end position="246"/>
    </location>
</feature>
<evidence type="ECO:0000259" key="3">
    <source>
        <dbReference type="SMART" id="SM00849"/>
    </source>
</evidence>
<name>A0A127K4Z0_9RHOO</name>
<dbReference type="SUPFAM" id="SSF56281">
    <property type="entry name" value="Metallo-hydrolase/oxidoreductase"/>
    <property type="match status" value="1"/>
</dbReference>
<feature type="signal peptide" evidence="2">
    <location>
        <begin position="1"/>
        <end position="27"/>
    </location>
</feature>
<feature type="chain" id="PRO_5007797950" evidence="2">
    <location>
        <begin position="28"/>
        <end position="318"/>
    </location>
</feature>
<dbReference type="KEGG" id="thu:AC731_008635"/>
<organism evidence="4 5">
    <name type="scientific">Thauera humireducens</name>
    <dbReference type="NCBI Taxonomy" id="1134435"/>
    <lineage>
        <taxon>Bacteria</taxon>
        <taxon>Pseudomonadati</taxon>
        <taxon>Pseudomonadota</taxon>
        <taxon>Betaproteobacteria</taxon>
        <taxon>Rhodocyclales</taxon>
        <taxon>Zoogloeaceae</taxon>
        <taxon>Thauera</taxon>
    </lineage>
</organism>
<evidence type="ECO:0000256" key="1">
    <source>
        <dbReference type="ARBA" id="ARBA00005250"/>
    </source>
</evidence>
<dbReference type="InterPro" id="IPR036866">
    <property type="entry name" value="RibonucZ/Hydroxyglut_hydro"/>
</dbReference>
<proteinExistence type="inferred from homology"/>
<dbReference type="CDD" id="cd16282">
    <property type="entry name" value="metallo-hydrolase-like_MBL-fold"/>
    <property type="match status" value="1"/>
</dbReference>
<dbReference type="AlphaFoldDB" id="A0A127K4Z0"/>
<keyword evidence="5" id="KW-1185">Reference proteome</keyword>